<keyword evidence="5" id="KW-1185">Reference proteome</keyword>
<proteinExistence type="predicted"/>
<keyword evidence="2" id="KW-0472">Membrane</keyword>
<dbReference type="PANTHER" id="PTHR31061">
    <property type="entry name" value="LD22376P"/>
    <property type="match status" value="1"/>
</dbReference>
<feature type="transmembrane region" description="Helical" evidence="2">
    <location>
        <begin position="361"/>
        <end position="381"/>
    </location>
</feature>
<evidence type="ECO:0000256" key="2">
    <source>
        <dbReference type="SAM" id="Phobius"/>
    </source>
</evidence>
<evidence type="ECO:0000313" key="4">
    <source>
        <dbReference type="EMBL" id="KAI6656562.1"/>
    </source>
</evidence>
<keyword evidence="2" id="KW-0812">Transmembrane</keyword>
<gene>
    <name evidence="4" type="ORF">LOD99_1357</name>
</gene>
<evidence type="ECO:0000256" key="1">
    <source>
        <dbReference type="SAM" id="MobiDB-lite"/>
    </source>
</evidence>
<feature type="transmembrane region" description="Helical" evidence="2">
    <location>
        <begin position="583"/>
        <end position="604"/>
    </location>
</feature>
<feature type="region of interest" description="Disordered" evidence="1">
    <location>
        <begin position="307"/>
        <end position="328"/>
    </location>
</feature>
<feature type="transmembrane region" description="Helical" evidence="2">
    <location>
        <begin position="501"/>
        <end position="523"/>
    </location>
</feature>
<dbReference type="PANTHER" id="PTHR31061:SF24">
    <property type="entry name" value="LD22376P"/>
    <property type="match status" value="1"/>
</dbReference>
<feature type="compositionally biased region" description="Polar residues" evidence="1">
    <location>
        <begin position="307"/>
        <end position="321"/>
    </location>
</feature>
<feature type="transmembrane region" description="Helical" evidence="2">
    <location>
        <begin position="616"/>
        <end position="635"/>
    </location>
</feature>
<keyword evidence="2" id="KW-1133">Transmembrane helix</keyword>
<comment type="caution">
    <text evidence="4">The sequence shown here is derived from an EMBL/GenBank/DDBJ whole genome shotgun (WGS) entry which is preliminary data.</text>
</comment>
<feature type="transmembrane region" description="Helical" evidence="2">
    <location>
        <begin position="461"/>
        <end position="480"/>
    </location>
</feature>
<feature type="transmembrane region" description="Helical" evidence="2">
    <location>
        <begin position="647"/>
        <end position="669"/>
    </location>
</feature>
<dbReference type="AlphaFoldDB" id="A0AAV7K5J5"/>
<reference evidence="4 5" key="1">
    <citation type="journal article" date="2023" name="BMC Biol.">
        <title>The compact genome of the sponge Oopsacas minuta (Hexactinellida) is lacking key metazoan core genes.</title>
        <authorList>
            <person name="Santini S."/>
            <person name="Schenkelaars Q."/>
            <person name="Jourda C."/>
            <person name="Duchesne M."/>
            <person name="Belahbib H."/>
            <person name="Rocher C."/>
            <person name="Selva M."/>
            <person name="Riesgo A."/>
            <person name="Vervoort M."/>
            <person name="Leys S.P."/>
            <person name="Kodjabachian L."/>
            <person name="Le Bivic A."/>
            <person name="Borchiellini C."/>
            <person name="Claverie J.M."/>
            <person name="Renard E."/>
        </authorList>
    </citation>
    <scope>NUCLEOTIDE SEQUENCE [LARGE SCALE GENOMIC DNA]</scope>
    <source>
        <strain evidence="4">SPO-2</strain>
    </source>
</reference>
<accession>A0AAV7K5J5</accession>
<dbReference type="Proteomes" id="UP001165289">
    <property type="component" value="Unassembled WGS sequence"/>
</dbReference>
<organism evidence="4 5">
    <name type="scientific">Oopsacas minuta</name>
    <dbReference type="NCBI Taxonomy" id="111878"/>
    <lineage>
        <taxon>Eukaryota</taxon>
        <taxon>Metazoa</taxon>
        <taxon>Porifera</taxon>
        <taxon>Hexactinellida</taxon>
        <taxon>Hexasterophora</taxon>
        <taxon>Lyssacinosida</taxon>
        <taxon>Leucopsacidae</taxon>
        <taxon>Oopsacas</taxon>
    </lineage>
</organism>
<evidence type="ECO:0000313" key="5">
    <source>
        <dbReference type="Proteomes" id="UP001165289"/>
    </source>
</evidence>
<dbReference type="EMBL" id="JAKMXF010000144">
    <property type="protein sequence ID" value="KAI6656562.1"/>
    <property type="molecule type" value="Genomic_DNA"/>
</dbReference>
<feature type="transmembrane region" description="Helical" evidence="2">
    <location>
        <begin position="255"/>
        <end position="279"/>
    </location>
</feature>
<evidence type="ECO:0000256" key="3">
    <source>
        <dbReference type="SAM" id="SignalP"/>
    </source>
</evidence>
<feature type="transmembrane region" description="Helical" evidence="2">
    <location>
        <begin position="431"/>
        <end position="449"/>
    </location>
</feature>
<keyword evidence="3" id="KW-0732">Signal</keyword>
<feature type="chain" id="PRO_5043507576" evidence="3">
    <location>
        <begin position="22"/>
        <end position="743"/>
    </location>
</feature>
<protein>
    <submittedName>
        <fullName evidence="4">Heparan-alpha-glucosaminide N-acetyltransferase-like</fullName>
    </submittedName>
</protein>
<sequence>MMNNIFLFTLFLAVTFVPLNGVPSRRRLGVVNASHYITLHLLIEDCVSDKVHFNIRITSLSNNITVEQISLGCSAEPSFWTDESGLNIFAGKTEKLEYITTILLHSMIKVANSSSYTNNTFIFYGNQTQVSFWNKNNDMKVSSGPPSIDTALIQLTNSLYDNISLSGLSELCYECQYYPIFDDKPYIKPLESVSFEIDSRFLYTLKFTRRFYSNHSEKILYLPYYYQEQAIYIIHITQFNKTPDIWLHKKGNNTYLPLIVNCAIFVLLASIFTFLSLVLKFLNKKKIFMLPSIEKLINNELGGGTSQVGRASTTSGDINNSSHKDVSPAEEVPLLNGRFKSGSKKDPYDGKKERLKSLDTFRGLSLCIMIFVNYGGGGYWFFDHSTWNGITVADLVFPWFVWIMGVSMVYSFRGRGADSKLSLYYQIVRRSVILFGLGVLFVNNCYDLATCRVPGVLQRFAITYFVCASIEFIFLFVYRIKWLAKLATWIPNLAIDLYYTSFQWVIMFVIEIIWLAITFGLQFDDCPRGYLGPGGISHDGNYSDCTGGAAYYIDKTFFGRDHIYATPTCKEVYKTGPFDPEGMLGSLNSIVMCYFGVYAGNILLHHKGHLGRIIRWLIWALATGVVALALCEGKQNDGLIPINKNLWSLSFILSLTSMAFILLAALYVLIDVTKIWNGAPFRYVGLNSILIYMGHTVFQYYFPFRWVGIEDNHTTYLLSNEIGVAMWMAIAFYCDCIKFYIKV</sequence>
<feature type="transmembrane region" description="Helical" evidence="2">
    <location>
        <begin position="387"/>
        <end position="410"/>
    </location>
</feature>
<feature type="signal peptide" evidence="3">
    <location>
        <begin position="1"/>
        <end position="21"/>
    </location>
</feature>
<name>A0AAV7K5J5_9METZ</name>
<feature type="transmembrane region" description="Helical" evidence="2">
    <location>
        <begin position="722"/>
        <end position="741"/>
    </location>
</feature>
<feature type="transmembrane region" description="Helical" evidence="2">
    <location>
        <begin position="681"/>
        <end position="702"/>
    </location>
</feature>